<organism evidence="5 6">
    <name type="scientific">Paracoccus mangrovi</name>
    <dbReference type="NCBI Taxonomy" id="1715645"/>
    <lineage>
        <taxon>Bacteria</taxon>
        <taxon>Pseudomonadati</taxon>
        <taxon>Pseudomonadota</taxon>
        <taxon>Alphaproteobacteria</taxon>
        <taxon>Rhodobacterales</taxon>
        <taxon>Paracoccaceae</taxon>
        <taxon>Paracoccus</taxon>
    </lineage>
</organism>
<dbReference type="InterPro" id="IPR029044">
    <property type="entry name" value="Nucleotide-diphossugar_trans"/>
</dbReference>
<evidence type="ECO:0000313" key="6">
    <source>
        <dbReference type="Proteomes" id="UP001595721"/>
    </source>
</evidence>
<evidence type="ECO:0000259" key="4">
    <source>
        <dbReference type="Pfam" id="PF00535"/>
    </source>
</evidence>
<evidence type="ECO:0000256" key="1">
    <source>
        <dbReference type="ARBA" id="ARBA00006739"/>
    </source>
</evidence>
<evidence type="ECO:0000313" key="5">
    <source>
        <dbReference type="EMBL" id="MFC3527257.1"/>
    </source>
</evidence>
<protein>
    <submittedName>
        <fullName evidence="5">Glycosyltransferase</fullName>
        <ecNumber evidence="5">2.4.-.-</ecNumber>
    </submittedName>
</protein>
<keyword evidence="2 5" id="KW-0328">Glycosyltransferase</keyword>
<dbReference type="PANTHER" id="PTHR43179">
    <property type="entry name" value="RHAMNOSYLTRANSFERASE WBBL"/>
    <property type="match status" value="1"/>
</dbReference>
<dbReference type="EMBL" id="JBHRXJ010000002">
    <property type="protein sequence ID" value="MFC3527257.1"/>
    <property type="molecule type" value="Genomic_DNA"/>
</dbReference>
<dbReference type="Proteomes" id="UP001595721">
    <property type="component" value="Unassembled WGS sequence"/>
</dbReference>
<dbReference type="Gene3D" id="3.90.550.10">
    <property type="entry name" value="Spore Coat Polysaccharide Biosynthesis Protein SpsA, Chain A"/>
    <property type="match status" value="1"/>
</dbReference>
<gene>
    <name evidence="5" type="ORF">ACFOMH_03655</name>
</gene>
<accession>A0ABV7R1S2</accession>
<dbReference type="InterPro" id="IPR001173">
    <property type="entry name" value="Glyco_trans_2-like"/>
</dbReference>
<dbReference type="EC" id="2.4.-.-" evidence="5"/>
<evidence type="ECO:0000256" key="3">
    <source>
        <dbReference type="ARBA" id="ARBA00022679"/>
    </source>
</evidence>
<keyword evidence="3 5" id="KW-0808">Transferase</keyword>
<evidence type="ECO:0000256" key="2">
    <source>
        <dbReference type="ARBA" id="ARBA00022676"/>
    </source>
</evidence>
<dbReference type="RefSeq" id="WP_377742678.1">
    <property type="nucleotide sequence ID" value="NZ_JBHRXJ010000002.1"/>
</dbReference>
<reference evidence="6" key="1">
    <citation type="journal article" date="2019" name="Int. J. Syst. Evol. Microbiol.">
        <title>The Global Catalogue of Microorganisms (GCM) 10K type strain sequencing project: providing services to taxonomists for standard genome sequencing and annotation.</title>
        <authorList>
            <consortium name="The Broad Institute Genomics Platform"/>
            <consortium name="The Broad Institute Genome Sequencing Center for Infectious Disease"/>
            <person name="Wu L."/>
            <person name="Ma J."/>
        </authorList>
    </citation>
    <scope>NUCLEOTIDE SEQUENCE [LARGE SCALE GENOMIC DNA]</scope>
    <source>
        <strain evidence="6">KCTC 42899</strain>
    </source>
</reference>
<dbReference type="PANTHER" id="PTHR43179:SF12">
    <property type="entry name" value="GALACTOFURANOSYLTRANSFERASE GLFT2"/>
    <property type="match status" value="1"/>
</dbReference>
<dbReference type="SUPFAM" id="SSF53448">
    <property type="entry name" value="Nucleotide-diphospho-sugar transferases"/>
    <property type="match status" value="1"/>
</dbReference>
<dbReference type="CDD" id="cd00761">
    <property type="entry name" value="Glyco_tranf_GTA_type"/>
    <property type="match status" value="1"/>
</dbReference>
<keyword evidence="6" id="KW-1185">Reference proteome</keyword>
<feature type="domain" description="Glycosyltransferase 2-like" evidence="4">
    <location>
        <begin position="30"/>
        <end position="138"/>
    </location>
</feature>
<proteinExistence type="inferred from homology"/>
<dbReference type="GO" id="GO:0016757">
    <property type="term" value="F:glycosyltransferase activity"/>
    <property type="evidence" value="ECO:0007669"/>
    <property type="project" value="UniProtKB-KW"/>
</dbReference>
<comment type="similarity">
    <text evidence="1">Belongs to the glycosyltransferase 2 family.</text>
</comment>
<sequence>MNCIDQSSAEDLMAQATVPGAAPARDWALCVSTYNRGRMLADCVRHALASTLPPAEIVIVDASDDWQDSRDRIAAMMAASGLNCPLLYEPARRRSLTVQRNQCVAMAHADILFMIDDDAMLHPGTAARIMGFYRDDPTGRIAAISCRNMALQTAPETADDIAPEARKQTNRAGNLIQNRHRGVQRGIDFALRHGLMIPADQRFVTYDRPERRWHGEATLPQGMLPTQFITGFALTLRRDVALREPFDEGLVGSCMAEDLDASYRFGRHGLLAIAPDAGIDHVEAAAARNKRQLSTALAILNVGYFVRRNSDRQPRDLLRFGLWYLRMLAAEFPKDIAGRRWDLPQVRGALMAGRRLPALLRIPRAELRDRYPNFQTELMTGTGPGHDLNNTTA</sequence>
<dbReference type="Pfam" id="PF00535">
    <property type="entry name" value="Glycos_transf_2"/>
    <property type="match status" value="1"/>
</dbReference>
<comment type="caution">
    <text evidence="5">The sequence shown here is derived from an EMBL/GenBank/DDBJ whole genome shotgun (WGS) entry which is preliminary data.</text>
</comment>
<name>A0ABV7R1S2_9RHOB</name>